<dbReference type="Proteomes" id="UP000027456">
    <property type="component" value="Unassembled WGS sequence"/>
</dbReference>
<name>A0A074SA63_9AGAM</name>
<dbReference type="AlphaFoldDB" id="A0A074SA63"/>
<accession>A0A074SA63</accession>
<evidence type="ECO:0000313" key="1">
    <source>
        <dbReference type="EMBL" id="KEP53748.1"/>
    </source>
</evidence>
<dbReference type="EMBL" id="AZST01000050">
    <property type="protein sequence ID" value="KEP53748.1"/>
    <property type="molecule type" value="Genomic_DNA"/>
</dbReference>
<dbReference type="HOGENOM" id="CLU_2293274_0_0_1"/>
<keyword evidence="2" id="KW-1185">Reference proteome</keyword>
<sequence length="101" mass="10977">MQIMRHVILQLPTSKRPLRPLRAHARPTHFSLVEENVCIQGGGGSRGSAGNLCTVESRCKAENPISLVNLPCPAFSIHAQPSYGLYADTNQQLSINTPLSI</sequence>
<comment type="caution">
    <text evidence="1">The sequence shown here is derived from an EMBL/GenBank/DDBJ whole genome shotgun (WGS) entry which is preliminary data.</text>
</comment>
<protein>
    <submittedName>
        <fullName evidence="1">Uncharacterized protein</fullName>
    </submittedName>
</protein>
<proteinExistence type="predicted"/>
<gene>
    <name evidence="1" type="ORF">V565_026940</name>
</gene>
<reference evidence="1 2" key="1">
    <citation type="submission" date="2013-12" db="EMBL/GenBank/DDBJ databases">
        <authorList>
            <person name="Cubeta M."/>
            <person name="Pakala S."/>
            <person name="Fedorova N."/>
            <person name="Thomas E."/>
            <person name="Dean R."/>
            <person name="Jabaji S."/>
            <person name="Neate S."/>
            <person name="Toda T."/>
            <person name="Tavantzis S."/>
            <person name="Vilgalys R."/>
            <person name="Bharathan N."/>
            <person name="Pakala S."/>
            <person name="Losada L.S."/>
            <person name="Zafar N."/>
            <person name="Nierman W."/>
        </authorList>
    </citation>
    <scope>NUCLEOTIDE SEQUENCE [LARGE SCALE GENOMIC DNA]</scope>
    <source>
        <strain evidence="1 2">123E</strain>
    </source>
</reference>
<organism evidence="1 2">
    <name type="scientific">Rhizoctonia solani 123E</name>
    <dbReference type="NCBI Taxonomy" id="1423351"/>
    <lineage>
        <taxon>Eukaryota</taxon>
        <taxon>Fungi</taxon>
        <taxon>Dikarya</taxon>
        <taxon>Basidiomycota</taxon>
        <taxon>Agaricomycotina</taxon>
        <taxon>Agaricomycetes</taxon>
        <taxon>Cantharellales</taxon>
        <taxon>Ceratobasidiaceae</taxon>
        <taxon>Rhizoctonia</taxon>
    </lineage>
</organism>
<evidence type="ECO:0000313" key="2">
    <source>
        <dbReference type="Proteomes" id="UP000027456"/>
    </source>
</evidence>